<dbReference type="RefSeq" id="WP_182856485.1">
    <property type="nucleotide sequence ID" value="NZ_WMLF01000242.1"/>
</dbReference>
<sequence>MHPNVPSPTPPVPARGTPAPARERNNARPVAWEGVDLDEGAAQLERLTDEIAFLDRSAFLPASYRPATGLVRHVPVSPLLTA</sequence>
<feature type="non-terminal residue" evidence="2">
    <location>
        <position position="82"/>
    </location>
</feature>
<evidence type="ECO:0000313" key="2">
    <source>
        <dbReference type="EMBL" id="MBB1245158.1"/>
    </source>
</evidence>
<gene>
    <name evidence="2" type="ORF">GL263_16495</name>
</gene>
<keyword evidence="3" id="KW-1185">Reference proteome</keyword>
<protein>
    <submittedName>
        <fullName evidence="2">Uncharacterized protein</fullName>
    </submittedName>
</protein>
<organism evidence="2 3">
    <name type="scientific">Streptomyces durbertensis</name>
    <dbReference type="NCBI Taxonomy" id="2448886"/>
    <lineage>
        <taxon>Bacteria</taxon>
        <taxon>Bacillati</taxon>
        <taxon>Actinomycetota</taxon>
        <taxon>Actinomycetes</taxon>
        <taxon>Kitasatosporales</taxon>
        <taxon>Streptomycetaceae</taxon>
        <taxon>Streptomyces</taxon>
    </lineage>
</organism>
<proteinExistence type="predicted"/>
<feature type="region of interest" description="Disordered" evidence="1">
    <location>
        <begin position="1"/>
        <end position="28"/>
    </location>
</feature>
<reference evidence="3" key="1">
    <citation type="journal article" date="2020" name="Syst. Appl. Microbiol.">
        <title>Streptomyces alkaliterrae sp. nov., isolated from an alkaline soil, and emended descriptions of Streptomyces alkaliphilus, Streptomyces calidiresistens and Streptomyces durbertensis.</title>
        <authorList>
            <person name="Swiecimska M."/>
            <person name="Golinska P."/>
            <person name="Nouioui I."/>
            <person name="Wypij M."/>
            <person name="Rai M."/>
            <person name="Sangal V."/>
            <person name="Goodfellow M."/>
        </authorList>
    </citation>
    <scope>NUCLEOTIDE SEQUENCE [LARGE SCALE GENOMIC DNA]</scope>
    <source>
        <strain evidence="3">DSM 104538</strain>
    </source>
</reference>
<feature type="compositionally biased region" description="Pro residues" evidence="1">
    <location>
        <begin position="1"/>
        <end position="13"/>
    </location>
</feature>
<evidence type="ECO:0000313" key="3">
    <source>
        <dbReference type="Proteomes" id="UP000766698"/>
    </source>
</evidence>
<evidence type="ECO:0000256" key="1">
    <source>
        <dbReference type="SAM" id="MobiDB-lite"/>
    </source>
</evidence>
<dbReference type="EMBL" id="WMLF01000242">
    <property type="protein sequence ID" value="MBB1245158.1"/>
    <property type="molecule type" value="Genomic_DNA"/>
</dbReference>
<name>A0ABR6EJ33_9ACTN</name>
<comment type="caution">
    <text evidence="2">The sequence shown here is derived from an EMBL/GenBank/DDBJ whole genome shotgun (WGS) entry which is preliminary data.</text>
</comment>
<dbReference type="Proteomes" id="UP000766698">
    <property type="component" value="Unassembled WGS sequence"/>
</dbReference>
<accession>A0ABR6EJ33</accession>